<dbReference type="CDD" id="cd03124">
    <property type="entry name" value="alpha_CA_prokaryotic_like"/>
    <property type="match status" value="1"/>
</dbReference>
<feature type="domain" description="Alpha-carbonic anhydrase" evidence="3">
    <location>
        <begin position="20"/>
        <end position="263"/>
    </location>
</feature>
<name>W7XIU8_TETTS</name>
<dbReference type="OrthoDB" id="5986706at2759"/>
<dbReference type="Pfam" id="PF00194">
    <property type="entry name" value="Carb_anhydrase"/>
    <property type="match status" value="1"/>
</dbReference>
<keyword evidence="1" id="KW-0812">Transmembrane</keyword>
<keyword evidence="1" id="KW-1133">Transmembrane helix</keyword>
<keyword evidence="5" id="KW-1185">Reference proteome</keyword>
<protein>
    <submittedName>
        <fullName evidence="4">Eukaryotic-type carbonate dehydratase</fullName>
    </submittedName>
</protein>
<dbReference type="STRING" id="312017.W7XIU8"/>
<dbReference type="GeneID" id="24440586"/>
<evidence type="ECO:0000259" key="3">
    <source>
        <dbReference type="PROSITE" id="PS51144"/>
    </source>
</evidence>
<dbReference type="AlphaFoldDB" id="W7XIU8"/>
<dbReference type="EMBL" id="GG662723">
    <property type="protein sequence ID" value="EWS74936.1"/>
    <property type="molecule type" value="Genomic_DNA"/>
</dbReference>
<evidence type="ECO:0000256" key="1">
    <source>
        <dbReference type="SAM" id="Phobius"/>
    </source>
</evidence>
<dbReference type="Proteomes" id="UP000009168">
    <property type="component" value="Unassembled WGS sequence"/>
</dbReference>
<dbReference type="InterPro" id="IPR041891">
    <property type="entry name" value="Alpha_CA_prokaryot-like"/>
</dbReference>
<dbReference type="SMART" id="SM01057">
    <property type="entry name" value="Carb_anhydrase"/>
    <property type="match status" value="1"/>
</dbReference>
<dbReference type="InterPro" id="IPR023561">
    <property type="entry name" value="Carbonic_anhydrase_a-class"/>
</dbReference>
<proteinExistence type="predicted"/>
<feature type="chain" id="PRO_5004906944" evidence="2">
    <location>
        <begin position="19"/>
        <end position="291"/>
    </location>
</feature>
<feature type="signal peptide" evidence="2">
    <location>
        <begin position="1"/>
        <end position="18"/>
    </location>
</feature>
<dbReference type="SUPFAM" id="SSF51069">
    <property type="entry name" value="Carbonic anhydrase"/>
    <property type="match status" value="1"/>
</dbReference>
<sequence>MVLQIFVVLLILCQIAQGQITYNYKSGGSDWTGTCSTGQSQSPIDISNIQGTCDNSMTIDVSLYNQNVQTSVVKDQSGLSSAGDFGSLYAKDINGILVGYEANQIQVHIPSEHSIDGSGYDIELQIYFSIKKEFQATLSGQTPAVLNNAVVSIFYTIDSTQSSNFFNVWTPSSIGTNFSFNPATVFNGTIDSTNQYYSYQGSLTQPGCDESVNWYIFPQSQPISQIQYNDIKKYIQGDLTFAGGHGNNRNIQSVNGRTIKLGNVQCEEQFIYFFSFFILYIFINYFIFKLL</sequence>
<keyword evidence="2" id="KW-0732">Signal</keyword>
<dbReference type="PANTHER" id="PTHR18952">
    <property type="entry name" value="CARBONIC ANHYDRASE"/>
    <property type="match status" value="1"/>
</dbReference>
<dbReference type="Gene3D" id="3.10.200.10">
    <property type="entry name" value="Alpha carbonic anhydrase"/>
    <property type="match status" value="1"/>
</dbReference>
<evidence type="ECO:0000256" key="2">
    <source>
        <dbReference type="SAM" id="SignalP"/>
    </source>
</evidence>
<dbReference type="PANTHER" id="PTHR18952:SF276">
    <property type="entry name" value="CHROMOSOME UNDETERMINED SCAFFOLD_53, WHOLE GENOME SHOTGUN SEQUENCE"/>
    <property type="match status" value="1"/>
</dbReference>
<dbReference type="InterPro" id="IPR036398">
    <property type="entry name" value="CA_dom_sf"/>
</dbReference>
<dbReference type="GO" id="GO:0004089">
    <property type="term" value="F:carbonate dehydratase activity"/>
    <property type="evidence" value="ECO:0007669"/>
    <property type="project" value="InterPro"/>
</dbReference>
<dbReference type="InParanoid" id="W7XIU8"/>
<evidence type="ECO:0000313" key="5">
    <source>
        <dbReference type="Proteomes" id="UP000009168"/>
    </source>
</evidence>
<keyword evidence="1" id="KW-0472">Membrane</keyword>
<feature type="transmembrane region" description="Helical" evidence="1">
    <location>
        <begin position="270"/>
        <end position="288"/>
    </location>
</feature>
<dbReference type="InterPro" id="IPR001148">
    <property type="entry name" value="CA_dom"/>
</dbReference>
<evidence type="ECO:0000313" key="4">
    <source>
        <dbReference type="EMBL" id="EWS74936.1"/>
    </source>
</evidence>
<reference evidence="5" key="1">
    <citation type="journal article" date="2006" name="PLoS Biol.">
        <title>Macronuclear genome sequence of the ciliate Tetrahymena thermophila, a model eukaryote.</title>
        <authorList>
            <person name="Eisen J.A."/>
            <person name="Coyne R.S."/>
            <person name="Wu M."/>
            <person name="Wu D."/>
            <person name="Thiagarajan M."/>
            <person name="Wortman J.R."/>
            <person name="Badger J.H."/>
            <person name="Ren Q."/>
            <person name="Amedeo P."/>
            <person name="Jones K.M."/>
            <person name="Tallon L.J."/>
            <person name="Delcher A.L."/>
            <person name="Salzberg S.L."/>
            <person name="Silva J.C."/>
            <person name="Haas B.J."/>
            <person name="Majoros W.H."/>
            <person name="Farzad M."/>
            <person name="Carlton J.M."/>
            <person name="Smith R.K. Jr."/>
            <person name="Garg J."/>
            <person name="Pearlman R.E."/>
            <person name="Karrer K.M."/>
            <person name="Sun L."/>
            <person name="Manning G."/>
            <person name="Elde N.C."/>
            <person name="Turkewitz A.P."/>
            <person name="Asai D.J."/>
            <person name="Wilkes D.E."/>
            <person name="Wang Y."/>
            <person name="Cai H."/>
            <person name="Collins K."/>
            <person name="Stewart B.A."/>
            <person name="Lee S.R."/>
            <person name="Wilamowska K."/>
            <person name="Weinberg Z."/>
            <person name="Ruzzo W.L."/>
            <person name="Wloga D."/>
            <person name="Gaertig J."/>
            <person name="Frankel J."/>
            <person name="Tsao C.-C."/>
            <person name="Gorovsky M.A."/>
            <person name="Keeling P.J."/>
            <person name="Waller R.F."/>
            <person name="Patron N.J."/>
            <person name="Cherry J.M."/>
            <person name="Stover N.A."/>
            <person name="Krieger C.J."/>
            <person name="del Toro C."/>
            <person name="Ryder H.F."/>
            <person name="Williamson S.C."/>
            <person name="Barbeau R.A."/>
            <person name="Hamilton E.P."/>
            <person name="Orias E."/>
        </authorList>
    </citation>
    <scope>NUCLEOTIDE SEQUENCE [LARGE SCALE GENOMIC DNA]</scope>
    <source>
        <strain evidence="5">SB210</strain>
    </source>
</reference>
<dbReference type="GO" id="GO:0008270">
    <property type="term" value="F:zinc ion binding"/>
    <property type="evidence" value="ECO:0007669"/>
    <property type="project" value="InterPro"/>
</dbReference>
<gene>
    <name evidence="4" type="ORF">TTHERM_000770618</name>
</gene>
<dbReference type="KEGG" id="tet:TTHERM_000770618"/>
<dbReference type="GO" id="GO:0006730">
    <property type="term" value="P:one-carbon metabolic process"/>
    <property type="evidence" value="ECO:0007669"/>
    <property type="project" value="TreeGrafter"/>
</dbReference>
<accession>W7XIU8</accession>
<dbReference type="PROSITE" id="PS51144">
    <property type="entry name" value="ALPHA_CA_2"/>
    <property type="match status" value="1"/>
</dbReference>
<organism evidence="4 5">
    <name type="scientific">Tetrahymena thermophila (strain SB210)</name>
    <dbReference type="NCBI Taxonomy" id="312017"/>
    <lineage>
        <taxon>Eukaryota</taxon>
        <taxon>Sar</taxon>
        <taxon>Alveolata</taxon>
        <taxon>Ciliophora</taxon>
        <taxon>Intramacronucleata</taxon>
        <taxon>Oligohymenophorea</taxon>
        <taxon>Hymenostomatida</taxon>
        <taxon>Tetrahymenina</taxon>
        <taxon>Tetrahymenidae</taxon>
        <taxon>Tetrahymena</taxon>
    </lineage>
</organism>
<dbReference type="RefSeq" id="XP_012652525.1">
    <property type="nucleotide sequence ID" value="XM_012797071.1"/>
</dbReference>